<dbReference type="Proteomes" id="UP000289260">
    <property type="component" value="Chromosome"/>
</dbReference>
<dbReference type="Gene3D" id="1.10.357.10">
    <property type="entry name" value="Tetracycline Repressor, domain 2"/>
    <property type="match status" value="1"/>
</dbReference>
<dbReference type="SUPFAM" id="SSF48498">
    <property type="entry name" value="Tetracyclin repressor-like, C-terminal domain"/>
    <property type="match status" value="1"/>
</dbReference>
<evidence type="ECO:0008006" key="4">
    <source>
        <dbReference type="Google" id="ProtNLM"/>
    </source>
</evidence>
<keyword evidence="3" id="KW-1185">Reference proteome</keyword>
<dbReference type="InterPro" id="IPR036271">
    <property type="entry name" value="Tet_transcr_reg_TetR-rel_C_sf"/>
</dbReference>
<feature type="region of interest" description="Disordered" evidence="1">
    <location>
        <begin position="199"/>
        <end position="221"/>
    </location>
</feature>
<dbReference type="OrthoDB" id="3288227at2"/>
<proteinExistence type="predicted"/>
<organism evidence="2 3">
    <name type="scientific">Leucobacter triazinivorans</name>
    <dbReference type="NCBI Taxonomy" id="1784719"/>
    <lineage>
        <taxon>Bacteria</taxon>
        <taxon>Bacillati</taxon>
        <taxon>Actinomycetota</taxon>
        <taxon>Actinomycetes</taxon>
        <taxon>Micrococcales</taxon>
        <taxon>Microbacteriaceae</taxon>
        <taxon>Leucobacter</taxon>
    </lineage>
</organism>
<accession>A0A4P6KIA2</accession>
<sequence length="221" mass="23953">MNATARRRSERREDIVRAFWRVARSNPRRVNVRSVAAEAEMSPANVLHYFASLGELQMTAIAGALEQFFERRQAILDRSESATARIAAMIEAGVPDTISDELRHVYESVGILADHPEYLPAHRALTDRQVMLYRTLIEIGAGTGEFALASPPGMIARNLVALEDAYDLYPLVGDQTPREECRAAVRSYAELALGIPGRLTGGPGSGDPGTAAFGSGDPDSA</sequence>
<reference evidence="2 3" key="1">
    <citation type="submission" date="2019-02" db="EMBL/GenBank/DDBJ databases">
        <authorList>
            <person name="Sun L."/>
            <person name="Pan D."/>
            <person name="Wu X."/>
        </authorList>
    </citation>
    <scope>NUCLEOTIDE SEQUENCE [LARGE SCALE GENOMIC DNA]</scope>
    <source>
        <strain evidence="2 3">JW-1</strain>
    </source>
</reference>
<dbReference type="KEGG" id="ltr:EVS81_13545"/>
<name>A0A4P6KIA2_9MICO</name>
<protein>
    <recommendedName>
        <fullName evidence="4">TetR family transcriptional regulator</fullName>
    </recommendedName>
</protein>
<dbReference type="EMBL" id="CP035806">
    <property type="protein sequence ID" value="QBE49718.1"/>
    <property type="molecule type" value="Genomic_DNA"/>
</dbReference>
<evidence type="ECO:0000313" key="2">
    <source>
        <dbReference type="EMBL" id="QBE49718.1"/>
    </source>
</evidence>
<evidence type="ECO:0000256" key="1">
    <source>
        <dbReference type="SAM" id="MobiDB-lite"/>
    </source>
</evidence>
<dbReference type="AlphaFoldDB" id="A0A4P6KIA2"/>
<dbReference type="SUPFAM" id="SSF46689">
    <property type="entry name" value="Homeodomain-like"/>
    <property type="match status" value="1"/>
</dbReference>
<gene>
    <name evidence="2" type="ORF">EVS81_13545</name>
</gene>
<dbReference type="RefSeq" id="WP_130110831.1">
    <property type="nucleotide sequence ID" value="NZ_CP035806.1"/>
</dbReference>
<dbReference type="InterPro" id="IPR009057">
    <property type="entry name" value="Homeodomain-like_sf"/>
</dbReference>
<evidence type="ECO:0000313" key="3">
    <source>
        <dbReference type="Proteomes" id="UP000289260"/>
    </source>
</evidence>